<dbReference type="RefSeq" id="WP_212612713.1">
    <property type="nucleotide sequence ID" value="NZ_VIWU01000001.1"/>
</dbReference>
<proteinExistence type="predicted"/>
<feature type="transmembrane region" description="Helical" evidence="1">
    <location>
        <begin position="56"/>
        <end position="76"/>
    </location>
</feature>
<keyword evidence="1" id="KW-1133">Transmembrane helix</keyword>
<dbReference type="Proteomes" id="UP000321261">
    <property type="component" value="Unassembled WGS sequence"/>
</dbReference>
<reference evidence="2 3" key="1">
    <citation type="submission" date="2019-06" db="EMBL/GenBank/DDBJ databases">
        <title>Sequencing the genomes of 1000 actinobacteria strains.</title>
        <authorList>
            <person name="Klenk H.-P."/>
        </authorList>
    </citation>
    <scope>NUCLEOTIDE SEQUENCE [LARGE SCALE GENOMIC DNA]</scope>
    <source>
        <strain evidence="2 3">DSM 45671</strain>
    </source>
</reference>
<dbReference type="Pfam" id="PF09948">
    <property type="entry name" value="PpoB2"/>
    <property type="match status" value="1"/>
</dbReference>
<organism evidence="2 3">
    <name type="scientific">Pseudonocardia hierapolitana</name>
    <dbReference type="NCBI Taxonomy" id="1128676"/>
    <lineage>
        <taxon>Bacteria</taxon>
        <taxon>Bacillati</taxon>
        <taxon>Actinomycetota</taxon>
        <taxon>Actinomycetes</taxon>
        <taxon>Pseudonocardiales</taxon>
        <taxon>Pseudonocardiaceae</taxon>
        <taxon>Pseudonocardia</taxon>
    </lineage>
</organism>
<keyword evidence="1" id="KW-0812">Transmembrane</keyword>
<evidence type="ECO:0000313" key="2">
    <source>
        <dbReference type="EMBL" id="TWF80142.1"/>
    </source>
</evidence>
<gene>
    <name evidence="2" type="ORF">FHX44_116080</name>
</gene>
<dbReference type="InterPro" id="IPR018688">
    <property type="entry name" value="PpoB2-like"/>
</dbReference>
<dbReference type="EMBL" id="VIWU01000001">
    <property type="protein sequence ID" value="TWF80142.1"/>
    <property type="molecule type" value="Genomic_DNA"/>
</dbReference>
<evidence type="ECO:0000313" key="3">
    <source>
        <dbReference type="Proteomes" id="UP000321261"/>
    </source>
</evidence>
<sequence length="256" mass="26540">MPGIASAAVRARRDPGVALWVVAGVCWVGTVWLVAGTGGVGHHGAVLERSTGPLRLGAILAVWLVMIGAMMLPTVVPMVRLFGVVTARAPGPTAARLTFLAGYLAVWTAFAVLALLADQAVQALVAAWAWLAARPDFLLGATLVLAGAFQFSPLKNACLTACRNPVEFLWLNYRRGAAGAWRLGLRHGVSCLGCCWALMLVMIGTGIGSLVWMVGLTAVMLIEKTARRGARLVAPVGVVLLVAGASLSVSGLLGAP</sequence>
<evidence type="ECO:0000256" key="1">
    <source>
        <dbReference type="SAM" id="Phobius"/>
    </source>
</evidence>
<keyword evidence="1" id="KW-0472">Membrane</keyword>
<name>A0A561SZ62_9PSEU</name>
<feature type="transmembrane region" description="Helical" evidence="1">
    <location>
        <begin position="96"/>
        <end position="116"/>
    </location>
</feature>
<comment type="caution">
    <text evidence="2">The sequence shown here is derived from an EMBL/GenBank/DDBJ whole genome shotgun (WGS) entry which is preliminary data.</text>
</comment>
<feature type="transmembrane region" description="Helical" evidence="1">
    <location>
        <begin position="232"/>
        <end position="253"/>
    </location>
</feature>
<feature type="transmembrane region" description="Helical" evidence="1">
    <location>
        <begin position="17"/>
        <end position="35"/>
    </location>
</feature>
<keyword evidence="3" id="KW-1185">Reference proteome</keyword>
<feature type="transmembrane region" description="Helical" evidence="1">
    <location>
        <begin position="196"/>
        <end position="220"/>
    </location>
</feature>
<dbReference type="AlphaFoldDB" id="A0A561SZ62"/>
<protein>
    <submittedName>
        <fullName evidence="2">Putative metal-binding membrane protein</fullName>
    </submittedName>
</protein>
<accession>A0A561SZ62</accession>